<feature type="compositionally biased region" description="Low complexity" evidence="1">
    <location>
        <begin position="43"/>
        <end position="55"/>
    </location>
</feature>
<evidence type="ECO:0000313" key="2">
    <source>
        <dbReference type="EMBL" id="KAG2111979.1"/>
    </source>
</evidence>
<reference evidence="2" key="1">
    <citation type="journal article" date="2020" name="New Phytol.">
        <title>Comparative genomics reveals dynamic genome evolution in host specialist ectomycorrhizal fungi.</title>
        <authorList>
            <person name="Lofgren L.A."/>
            <person name="Nguyen N.H."/>
            <person name="Vilgalys R."/>
            <person name="Ruytinx J."/>
            <person name="Liao H.L."/>
            <person name="Branco S."/>
            <person name="Kuo A."/>
            <person name="LaButti K."/>
            <person name="Lipzen A."/>
            <person name="Andreopoulos W."/>
            <person name="Pangilinan J."/>
            <person name="Riley R."/>
            <person name="Hundley H."/>
            <person name="Na H."/>
            <person name="Barry K."/>
            <person name="Grigoriev I.V."/>
            <person name="Stajich J.E."/>
            <person name="Kennedy P.G."/>
        </authorList>
    </citation>
    <scope>NUCLEOTIDE SEQUENCE</scope>
    <source>
        <strain evidence="2">FC423</strain>
    </source>
</reference>
<proteinExistence type="predicted"/>
<dbReference type="AlphaFoldDB" id="A0A9P7FBK5"/>
<gene>
    <name evidence="2" type="ORF">F5147DRAFT_685157</name>
</gene>
<dbReference type="Proteomes" id="UP000823399">
    <property type="component" value="Unassembled WGS sequence"/>
</dbReference>
<dbReference type="RefSeq" id="XP_041295036.1">
    <property type="nucleotide sequence ID" value="XM_041436658.1"/>
</dbReference>
<protein>
    <submittedName>
        <fullName evidence="2">Uncharacterized protein</fullName>
    </submittedName>
</protein>
<evidence type="ECO:0000256" key="1">
    <source>
        <dbReference type="SAM" id="MobiDB-lite"/>
    </source>
</evidence>
<name>A0A9P7FBK5_9AGAM</name>
<accession>A0A9P7FBK5</accession>
<sequence length="435" mass="46263">MVLLDKYTDEIDDEVDLPPSYDTIASVSTVIDEKPRPSPAPAARPTASSSAGVAGSSSAATLSSSTWFSLLPNVRTKQTRQTIISLIRDLVATATDNSAATPILASCASALSPSSFSALLQQPTLEGHTPIYWAILNRHTHILPDMLQYAGPLNNACVADIRLACLASGDQLLFGKLRRGELPFITTLRADALVLGSTSADEIDVHEVDGEAAFSASIKIRLWQKRMRVAGLVGVEFIARGRIWSLAFFSSPSPSPFSSSPSTHGAGSGPWQVALSLMEHSPPTFVDGRLIIDVFRPLSSSIPDLLSSESSSPAHSRYSSLPSTPVPTSPTQAKPPVIIPFRSTNRLAHRTPDGSVFNVLELGRGGIGLSSQKPCRPPQPATWSEEGTMYTNTLIGVLGDDLGWGDTPYLAPDGTLHARLDARLEKAEGGSCIIC</sequence>
<feature type="region of interest" description="Disordered" evidence="1">
    <location>
        <begin position="306"/>
        <end position="337"/>
    </location>
</feature>
<dbReference type="EMBL" id="JABBWM010000016">
    <property type="protein sequence ID" value="KAG2111979.1"/>
    <property type="molecule type" value="Genomic_DNA"/>
</dbReference>
<dbReference type="GeneID" id="64698917"/>
<comment type="caution">
    <text evidence="2">The sequence shown here is derived from an EMBL/GenBank/DDBJ whole genome shotgun (WGS) entry which is preliminary data.</text>
</comment>
<feature type="region of interest" description="Disordered" evidence="1">
    <location>
        <begin position="30"/>
        <end position="55"/>
    </location>
</feature>
<feature type="compositionally biased region" description="Low complexity" evidence="1">
    <location>
        <begin position="306"/>
        <end position="323"/>
    </location>
</feature>
<evidence type="ECO:0000313" key="3">
    <source>
        <dbReference type="Proteomes" id="UP000823399"/>
    </source>
</evidence>
<organism evidence="2 3">
    <name type="scientific">Suillus discolor</name>
    <dbReference type="NCBI Taxonomy" id="1912936"/>
    <lineage>
        <taxon>Eukaryota</taxon>
        <taxon>Fungi</taxon>
        <taxon>Dikarya</taxon>
        <taxon>Basidiomycota</taxon>
        <taxon>Agaricomycotina</taxon>
        <taxon>Agaricomycetes</taxon>
        <taxon>Agaricomycetidae</taxon>
        <taxon>Boletales</taxon>
        <taxon>Suillineae</taxon>
        <taxon>Suillaceae</taxon>
        <taxon>Suillus</taxon>
    </lineage>
</organism>
<keyword evidence="3" id="KW-1185">Reference proteome</keyword>
<dbReference type="OrthoDB" id="2959034at2759"/>